<name>A0ABQ7ESV9_BRACR</name>
<evidence type="ECO:0000313" key="1">
    <source>
        <dbReference type="EMBL" id="KAF3606717.1"/>
    </source>
</evidence>
<accession>A0ABQ7ESV9</accession>
<evidence type="ECO:0000313" key="2">
    <source>
        <dbReference type="Proteomes" id="UP000266723"/>
    </source>
</evidence>
<dbReference type="EMBL" id="QGKV02000297">
    <property type="protein sequence ID" value="KAF3606717.1"/>
    <property type="molecule type" value="Genomic_DNA"/>
</dbReference>
<organism evidence="1 2">
    <name type="scientific">Brassica cretica</name>
    <name type="common">Mustard</name>
    <dbReference type="NCBI Taxonomy" id="69181"/>
    <lineage>
        <taxon>Eukaryota</taxon>
        <taxon>Viridiplantae</taxon>
        <taxon>Streptophyta</taxon>
        <taxon>Embryophyta</taxon>
        <taxon>Tracheophyta</taxon>
        <taxon>Spermatophyta</taxon>
        <taxon>Magnoliopsida</taxon>
        <taxon>eudicotyledons</taxon>
        <taxon>Gunneridae</taxon>
        <taxon>Pentapetalae</taxon>
        <taxon>rosids</taxon>
        <taxon>malvids</taxon>
        <taxon>Brassicales</taxon>
        <taxon>Brassicaceae</taxon>
        <taxon>Brassiceae</taxon>
        <taxon>Brassica</taxon>
    </lineage>
</organism>
<sequence length="50" mass="5530">MFVGNDDRRQISPSSSFCHLSSLRTIDYNHFVISADTDKSYSSSGVASSR</sequence>
<gene>
    <name evidence="1" type="ORF">DY000_02046427</name>
</gene>
<comment type="caution">
    <text evidence="1">The sequence shown here is derived from an EMBL/GenBank/DDBJ whole genome shotgun (WGS) entry which is preliminary data.</text>
</comment>
<protein>
    <submittedName>
        <fullName evidence="1">Uncharacterized protein</fullName>
    </submittedName>
</protein>
<reference evidence="1 2" key="1">
    <citation type="journal article" date="2020" name="BMC Genomics">
        <title>Intraspecific diversification of the crop wild relative Brassica cretica Lam. using demographic model selection.</title>
        <authorList>
            <person name="Kioukis A."/>
            <person name="Michalopoulou V.A."/>
            <person name="Briers L."/>
            <person name="Pirintsos S."/>
            <person name="Studholme D.J."/>
            <person name="Pavlidis P."/>
            <person name="Sarris P.F."/>
        </authorList>
    </citation>
    <scope>NUCLEOTIDE SEQUENCE [LARGE SCALE GENOMIC DNA]</scope>
    <source>
        <strain evidence="2">cv. PFS-1207/04</strain>
    </source>
</reference>
<dbReference type="Proteomes" id="UP000266723">
    <property type="component" value="Unassembled WGS sequence"/>
</dbReference>
<keyword evidence="2" id="KW-1185">Reference proteome</keyword>
<proteinExistence type="predicted"/>